<dbReference type="InterPro" id="IPR011035">
    <property type="entry name" value="Ribosomal_bL25/Gln-tRNA_synth"/>
</dbReference>
<dbReference type="InterPro" id="IPR049437">
    <property type="entry name" value="tRNA-synt_1c_C2"/>
</dbReference>
<dbReference type="Gene3D" id="1.10.1160.10">
    <property type="entry name" value="Glutamyl-trna Synthetase, Domain 2"/>
    <property type="match status" value="1"/>
</dbReference>
<evidence type="ECO:0000313" key="17">
    <source>
        <dbReference type="EMBL" id="RWS21130.1"/>
    </source>
</evidence>
<name>A0A443S0T8_9ACAR</name>
<feature type="domain" description="Glutamyl/glutaminyl-tRNA synthetase class Ib anti-codon binding" evidence="15">
    <location>
        <begin position="433"/>
        <end position="524"/>
    </location>
</feature>
<dbReference type="GO" id="GO:0004818">
    <property type="term" value="F:glutamate-tRNA ligase activity"/>
    <property type="evidence" value="ECO:0007669"/>
    <property type="project" value="UniProtKB-EC"/>
</dbReference>
<feature type="compositionally biased region" description="Polar residues" evidence="13">
    <location>
        <begin position="76"/>
        <end position="88"/>
    </location>
</feature>
<reference evidence="17 18" key="1">
    <citation type="journal article" date="2018" name="Gigascience">
        <title>Genomes of trombidid mites reveal novel predicted allergens and laterally-transferred genes associated with secondary metabolism.</title>
        <authorList>
            <person name="Dong X."/>
            <person name="Chaisiri K."/>
            <person name="Xia D."/>
            <person name="Armstrong S.D."/>
            <person name="Fang Y."/>
            <person name="Donnelly M.J."/>
            <person name="Kadowaki T."/>
            <person name="McGarry J.W."/>
            <person name="Darby A.C."/>
            <person name="Makepeace B.L."/>
        </authorList>
    </citation>
    <scope>NUCLEOTIDE SEQUENCE [LARGE SCALE GENOMIC DNA]</scope>
    <source>
        <strain evidence="17">UoL-UT</strain>
    </source>
</reference>
<evidence type="ECO:0000256" key="1">
    <source>
        <dbReference type="ARBA" id="ARBA00004496"/>
    </source>
</evidence>
<dbReference type="FunFam" id="3.40.50.620:FF:000070">
    <property type="entry name" value="Bifunctional glutamate/proline--tRNA ligase"/>
    <property type="match status" value="1"/>
</dbReference>
<dbReference type="Pfam" id="PF03950">
    <property type="entry name" value="tRNA-synt_1c_C"/>
    <property type="match status" value="1"/>
</dbReference>
<dbReference type="OrthoDB" id="10250478at2759"/>
<evidence type="ECO:0000256" key="3">
    <source>
        <dbReference type="ARBA" id="ARBA00012835"/>
    </source>
</evidence>
<dbReference type="Gene3D" id="3.40.50.620">
    <property type="entry name" value="HUPs"/>
    <property type="match status" value="1"/>
</dbReference>
<evidence type="ECO:0000256" key="2">
    <source>
        <dbReference type="ARBA" id="ARBA00008927"/>
    </source>
</evidence>
<dbReference type="Pfam" id="PF00749">
    <property type="entry name" value="tRNA-synt_1c"/>
    <property type="match status" value="1"/>
</dbReference>
<dbReference type="PROSITE" id="PS00178">
    <property type="entry name" value="AA_TRNA_LIGASE_I"/>
    <property type="match status" value="1"/>
</dbReference>
<dbReference type="Proteomes" id="UP000288716">
    <property type="component" value="Unassembled WGS sequence"/>
</dbReference>
<dbReference type="Gene3D" id="2.40.240.10">
    <property type="entry name" value="Ribosomal Protein L25, Chain P"/>
    <property type="match status" value="2"/>
</dbReference>
<proteinExistence type="inferred from homology"/>
<dbReference type="GO" id="GO:0017101">
    <property type="term" value="C:aminoacyl-tRNA synthetase multienzyme complex"/>
    <property type="evidence" value="ECO:0007669"/>
    <property type="project" value="UniProtKB-ARBA"/>
</dbReference>
<dbReference type="InterPro" id="IPR020058">
    <property type="entry name" value="Glu/Gln-tRNA-synth_Ib_cat-dom"/>
</dbReference>
<comment type="catalytic activity">
    <reaction evidence="11">
        <text>tRNA(Glu) + L-glutamate + ATP = L-glutamyl-tRNA(Glu) + AMP + diphosphate</text>
        <dbReference type="Rhea" id="RHEA:23540"/>
        <dbReference type="Rhea" id="RHEA-COMP:9663"/>
        <dbReference type="Rhea" id="RHEA-COMP:9680"/>
        <dbReference type="ChEBI" id="CHEBI:29985"/>
        <dbReference type="ChEBI" id="CHEBI:30616"/>
        <dbReference type="ChEBI" id="CHEBI:33019"/>
        <dbReference type="ChEBI" id="CHEBI:78442"/>
        <dbReference type="ChEBI" id="CHEBI:78520"/>
        <dbReference type="ChEBI" id="CHEBI:456215"/>
        <dbReference type="EC" id="6.1.1.17"/>
    </reaction>
</comment>
<dbReference type="GO" id="GO:0005829">
    <property type="term" value="C:cytosol"/>
    <property type="evidence" value="ECO:0007669"/>
    <property type="project" value="TreeGrafter"/>
</dbReference>
<evidence type="ECO:0000259" key="16">
    <source>
        <dbReference type="Pfam" id="PF20974"/>
    </source>
</evidence>
<dbReference type="InterPro" id="IPR020059">
    <property type="entry name" value="Glu/Gln-tRNA-synth_Ib_codon-bd"/>
</dbReference>
<dbReference type="GO" id="GO:0006424">
    <property type="term" value="P:glutamyl-tRNA aminoacylation"/>
    <property type="evidence" value="ECO:0007669"/>
    <property type="project" value="InterPro"/>
</dbReference>
<keyword evidence="8 12" id="KW-0648">Protein biosynthesis</keyword>
<evidence type="ECO:0000259" key="14">
    <source>
        <dbReference type="Pfam" id="PF00749"/>
    </source>
</evidence>
<dbReference type="PANTHER" id="PTHR43097">
    <property type="entry name" value="GLUTAMINE-TRNA LIGASE"/>
    <property type="match status" value="1"/>
</dbReference>
<dbReference type="InterPro" id="IPR050132">
    <property type="entry name" value="Gln/Glu-tRNA_Ligase"/>
</dbReference>
<keyword evidence="6 12" id="KW-0547">Nucleotide-binding</keyword>
<evidence type="ECO:0000256" key="5">
    <source>
        <dbReference type="ARBA" id="ARBA00022598"/>
    </source>
</evidence>
<feature type="region of interest" description="Disordered" evidence="13">
    <location>
        <begin position="72"/>
        <end position="112"/>
    </location>
</feature>
<dbReference type="PRINTS" id="PR00987">
    <property type="entry name" value="TRNASYNTHGLU"/>
</dbReference>
<dbReference type="PANTHER" id="PTHR43097:SF5">
    <property type="entry name" value="GLUTAMATE--TRNA LIGASE"/>
    <property type="match status" value="1"/>
</dbReference>
<dbReference type="STRING" id="299467.A0A443S0T8"/>
<accession>A0A443S0T8</accession>
<keyword evidence="9 12" id="KW-0030">Aminoacyl-tRNA synthetase</keyword>
<evidence type="ECO:0000256" key="6">
    <source>
        <dbReference type="ARBA" id="ARBA00022741"/>
    </source>
</evidence>
<evidence type="ECO:0000313" key="18">
    <source>
        <dbReference type="Proteomes" id="UP000288716"/>
    </source>
</evidence>
<protein>
    <recommendedName>
        <fullName evidence="3">glutamate--tRNA ligase</fullName>
        <ecNumber evidence="3">6.1.1.17</ecNumber>
    </recommendedName>
    <alternativeName>
        <fullName evidence="10">Glutamyl-tRNA synthetase</fullName>
    </alternativeName>
</protein>
<dbReference type="SUPFAM" id="SSF50715">
    <property type="entry name" value="Ribosomal protein L25-like"/>
    <property type="match status" value="1"/>
</dbReference>
<evidence type="ECO:0000256" key="4">
    <source>
        <dbReference type="ARBA" id="ARBA00022490"/>
    </source>
</evidence>
<dbReference type="InterPro" id="IPR004526">
    <property type="entry name" value="Glu-tRNA-synth_arc/euk"/>
</dbReference>
<keyword evidence="5 12" id="KW-0436">Ligase</keyword>
<dbReference type="NCBIfam" id="TIGR00463">
    <property type="entry name" value="gltX_arch"/>
    <property type="match status" value="1"/>
</dbReference>
<feature type="domain" description="Glutamyl/glutaminyl-tRNA synthetase class Ib catalytic" evidence="14">
    <location>
        <begin position="126"/>
        <end position="430"/>
    </location>
</feature>
<comment type="similarity">
    <text evidence="2">Belongs to the class-I aminoacyl-tRNA synthetase family. Glutamate--tRNA ligase type 2 subfamily.</text>
</comment>
<dbReference type="FunFam" id="3.90.800.10:FF:000001">
    <property type="entry name" value="Glutamine--tRNA ligase"/>
    <property type="match status" value="1"/>
</dbReference>
<dbReference type="Gene3D" id="3.90.800.10">
    <property type="entry name" value="Glutamyl-tRNA Synthetase, Domain 3"/>
    <property type="match status" value="1"/>
</dbReference>
<evidence type="ECO:0000256" key="10">
    <source>
        <dbReference type="ARBA" id="ARBA00030865"/>
    </source>
</evidence>
<keyword evidence="18" id="KW-1185">Reference proteome</keyword>
<dbReference type="InterPro" id="IPR020061">
    <property type="entry name" value="Glu_tRNA_lig_a-bdl"/>
</dbReference>
<dbReference type="InterPro" id="IPR000924">
    <property type="entry name" value="Glu/Gln-tRNA-synth"/>
</dbReference>
<dbReference type="InterPro" id="IPR020056">
    <property type="entry name" value="Rbsml_bL25/Gln-tRNA_synth_N"/>
</dbReference>
<dbReference type="FunFam" id="1.10.1160.10:FF:000001">
    <property type="entry name" value="Glutamine--tRNA ligase"/>
    <property type="match status" value="1"/>
</dbReference>
<dbReference type="InterPro" id="IPR014729">
    <property type="entry name" value="Rossmann-like_a/b/a_fold"/>
</dbReference>
<evidence type="ECO:0000256" key="12">
    <source>
        <dbReference type="RuleBase" id="RU363037"/>
    </source>
</evidence>
<dbReference type="GO" id="GO:0017102">
    <property type="term" value="C:methionyl glutamyl tRNA synthetase complex"/>
    <property type="evidence" value="ECO:0007669"/>
    <property type="project" value="TreeGrafter"/>
</dbReference>
<evidence type="ECO:0000256" key="13">
    <source>
        <dbReference type="SAM" id="MobiDB-lite"/>
    </source>
</evidence>
<evidence type="ECO:0000259" key="15">
    <source>
        <dbReference type="Pfam" id="PF03950"/>
    </source>
</evidence>
<dbReference type="EC" id="6.1.1.17" evidence="3"/>
<gene>
    <name evidence="17" type="ORF">B4U80_00819</name>
</gene>
<sequence length="602" mass="69723">MYRMPRVSGEDEKIELPKCMYAMKPFGDNSEEKANGEKTTDAVGDEIASYNRAIDDISQRQQLLHQRLTALESKCKSSGKSNTGATNTKSVEKKQSKKEEKPNSSQSKMFKEEGKYIDLPDAEMGKVVVRFPPEASGYLHIGHAKAALLNQHYQLAFKGKLVFRFDDTNPEKEKEDYEHVITEDVEMLRIKPDICSYTSDYFDFYLEKCEELIKNGKAYVDDTPGEQMKQEREQRVESKHRNNSVETNLKMWEEMKKGTDYGMTCCVRAKIDMNSDNGCLRDPALYRCKKQHHPRTGNKYNVYPTYDFACPLVDSIEGVTHALRTTEYMDRDPQYYWVIDALKMRKPHIWAYSRLNMMNTVLSKRKLTWFVENGIVDGWDDPRMPTVRGVMRRGLTVDGLKEFIMAQGSSRSVVFMEWDKIWSFNKKVVDPIAHRYMAVEIANAVNIHVANAEDGFIEVNVHPKNQELGKRKVKVGKKLLVDQIDAQMFKEGENVTFINWGNLKVDKIVKNDKTGLITDVYCTTNLECKDFKKTLKVTWLETSNVIKASIIYYEHIIMKPVLGKDDDFKDFINEDSKRQVTFYIEEDAKNLKKSQIIQILRK</sequence>
<organism evidence="17 18">
    <name type="scientific">Leptotrombidium deliense</name>
    <dbReference type="NCBI Taxonomy" id="299467"/>
    <lineage>
        <taxon>Eukaryota</taxon>
        <taxon>Metazoa</taxon>
        <taxon>Ecdysozoa</taxon>
        <taxon>Arthropoda</taxon>
        <taxon>Chelicerata</taxon>
        <taxon>Arachnida</taxon>
        <taxon>Acari</taxon>
        <taxon>Acariformes</taxon>
        <taxon>Trombidiformes</taxon>
        <taxon>Prostigmata</taxon>
        <taxon>Anystina</taxon>
        <taxon>Parasitengona</taxon>
        <taxon>Trombiculoidea</taxon>
        <taxon>Trombiculidae</taxon>
        <taxon>Leptotrombidium</taxon>
    </lineage>
</organism>
<feature type="compositionally biased region" description="Basic and acidic residues" evidence="13">
    <location>
        <begin position="90"/>
        <end position="102"/>
    </location>
</feature>
<dbReference type="SUPFAM" id="SSF52374">
    <property type="entry name" value="Nucleotidylyl transferase"/>
    <property type="match status" value="1"/>
</dbReference>
<evidence type="ECO:0000256" key="8">
    <source>
        <dbReference type="ARBA" id="ARBA00022917"/>
    </source>
</evidence>
<dbReference type="GO" id="GO:0005524">
    <property type="term" value="F:ATP binding"/>
    <property type="evidence" value="ECO:0007669"/>
    <property type="project" value="UniProtKB-KW"/>
</dbReference>
<dbReference type="Pfam" id="PF20974">
    <property type="entry name" value="tRNA-synt_1c_C2"/>
    <property type="match status" value="1"/>
</dbReference>
<comment type="caution">
    <text evidence="17">The sequence shown here is derived from an EMBL/GenBank/DDBJ whole genome shotgun (WGS) entry which is preliminary data.</text>
</comment>
<comment type="subcellular location">
    <subcellularLocation>
        <location evidence="1">Cytoplasm</location>
    </subcellularLocation>
</comment>
<feature type="domain" description="tRNA synthetases class I (E and Q) anti-codon binding" evidence="16">
    <location>
        <begin position="536"/>
        <end position="602"/>
    </location>
</feature>
<keyword evidence="4" id="KW-0963">Cytoplasm</keyword>
<evidence type="ECO:0000256" key="7">
    <source>
        <dbReference type="ARBA" id="ARBA00022840"/>
    </source>
</evidence>
<evidence type="ECO:0000256" key="11">
    <source>
        <dbReference type="ARBA" id="ARBA00048351"/>
    </source>
</evidence>
<dbReference type="EMBL" id="NCKV01013555">
    <property type="protein sequence ID" value="RWS21130.1"/>
    <property type="molecule type" value="Genomic_DNA"/>
</dbReference>
<feature type="non-terminal residue" evidence="17">
    <location>
        <position position="602"/>
    </location>
</feature>
<dbReference type="VEuPathDB" id="VectorBase:LDEU010910"/>
<keyword evidence="7 12" id="KW-0067">ATP-binding</keyword>
<evidence type="ECO:0000256" key="9">
    <source>
        <dbReference type="ARBA" id="ARBA00023146"/>
    </source>
</evidence>
<dbReference type="AlphaFoldDB" id="A0A443S0T8"/>
<dbReference type="InterPro" id="IPR001412">
    <property type="entry name" value="aa-tRNA-synth_I_CS"/>
</dbReference>